<feature type="transmembrane region" description="Helical" evidence="1">
    <location>
        <begin position="76"/>
        <end position="97"/>
    </location>
</feature>
<evidence type="ECO:0000313" key="3">
    <source>
        <dbReference type="Proteomes" id="UP000534783"/>
    </source>
</evidence>
<feature type="transmembrane region" description="Helical" evidence="1">
    <location>
        <begin position="154"/>
        <end position="174"/>
    </location>
</feature>
<feature type="transmembrane region" description="Helical" evidence="1">
    <location>
        <begin position="294"/>
        <end position="319"/>
    </location>
</feature>
<protein>
    <recommendedName>
        <fullName evidence="4">Heparan-alpha-glucosaminide N-acetyltransferase catalytic domain-containing protein</fullName>
    </recommendedName>
</protein>
<dbReference type="EMBL" id="VTOW01000001">
    <property type="protein sequence ID" value="NKE70358.1"/>
    <property type="molecule type" value="Genomic_DNA"/>
</dbReference>
<dbReference type="PANTHER" id="PTHR38592">
    <property type="entry name" value="BLL4819 PROTEIN"/>
    <property type="match status" value="1"/>
</dbReference>
<reference evidence="2 3" key="1">
    <citation type="journal article" date="2020" name="Nature">
        <title>Bacterial chemolithoautotrophy via manganese oxidation.</title>
        <authorList>
            <person name="Yu H."/>
            <person name="Leadbetter J.R."/>
        </authorList>
    </citation>
    <scope>NUCLEOTIDE SEQUENCE [LARGE SCALE GENOMIC DNA]</scope>
    <source>
        <strain evidence="2 3">Mn-1</strain>
    </source>
</reference>
<feature type="transmembrane region" description="Helical" evidence="1">
    <location>
        <begin position="262"/>
        <end position="282"/>
    </location>
</feature>
<dbReference type="PIRSF" id="PIRSF028704">
    <property type="entry name" value="UPC028704"/>
    <property type="match status" value="1"/>
</dbReference>
<organism evidence="2 3">
    <name type="scientific">Candidatus Manganitrophus noduliformans</name>
    <dbReference type="NCBI Taxonomy" id="2606439"/>
    <lineage>
        <taxon>Bacteria</taxon>
        <taxon>Pseudomonadati</taxon>
        <taxon>Nitrospirota</taxon>
        <taxon>Nitrospiria</taxon>
        <taxon>Candidatus Troglogloeales</taxon>
        <taxon>Candidatus Manganitrophaceae</taxon>
        <taxon>Candidatus Manganitrophus</taxon>
    </lineage>
</organism>
<accession>A0A7X6IAB7</accession>
<keyword evidence="1" id="KW-1133">Transmembrane helix</keyword>
<keyword evidence="1" id="KW-0812">Transmembrane</keyword>
<dbReference type="InterPro" id="IPR014550">
    <property type="entry name" value="UCP028704_OpgC"/>
</dbReference>
<comment type="caution">
    <text evidence="2">The sequence shown here is derived from an EMBL/GenBank/DDBJ whole genome shotgun (WGS) entry which is preliminary data.</text>
</comment>
<evidence type="ECO:0000256" key="1">
    <source>
        <dbReference type="SAM" id="Phobius"/>
    </source>
</evidence>
<feature type="transmembrane region" description="Helical" evidence="1">
    <location>
        <begin position="128"/>
        <end position="147"/>
    </location>
</feature>
<keyword evidence="3" id="KW-1185">Reference proteome</keyword>
<evidence type="ECO:0008006" key="4">
    <source>
        <dbReference type="Google" id="ProtNLM"/>
    </source>
</evidence>
<proteinExistence type="predicted"/>
<dbReference type="Proteomes" id="UP000534783">
    <property type="component" value="Unassembled WGS sequence"/>
</dbReference>
<feature type="transmembrane region" description="Helical" evidence="1">
    <location>
        <begin position="194"/>
        <end position="212"/>
    </location>
</feature>
<dbReference type="RefSeq" id="WP_168058614.1">
    <property type="nucleotide sequence ID" value="NZ_VTOW01000001.1"/>
</dbReference>
<keyword evidence="1" id="KW-0472">Membrane</keyword>
<name>A0A7X6IAB7_9BACT</name>
<sequence>MKRNDALDALRGLFLVVMTLNHDGGPLRRLTHEPFGFVSAAEGFFLLSGLATGLAYTAPSFSSIAQRAFHNARRIYLYHLLSFLFVFALVQLFPLAAAESRWTDRLLIIREEPLSALLLGAATLYRPHFFDILPMYTLLVLVVPFLIRRYQNGSGTAVLLFSLSLWGFSQAGLREIFTAPMLPLPQSELGYFDLFAWQFLFVLGTWLGFNGRTTFAARLPDPPVLFPIVLILTFLLLLARHQPALFDSVFPFSIQQATEKSHLGWLRLINVLLITYLTARLVQAYPHLFRWRWFAFLGAHSLPVFTYHLLMLYLLEFFVRKPIASYRTGPALLLSMLFILSLTLPAWVHSHYKERKTKTRNQPALTPST</sequence>
<dbReference type="AlphaFoldDB" id="A0A7X6IAB7"/>
<feature type="transmembrane region" description="Helical" evidence="1">
    <location>
        <begin position="35"/>
        <end position="56"/>
    </location>
</feature>
<dbReference type="Pfam" id="PF10129">
    <property type="entry name" value="OpgC_C"/>
    <property type="match status" value="1"/>
</dbReference>
<evidence type="ECO:0000313" key="2">
    <source>
        <dbReference type="EMBL" id="NKE70358.1"/>
    </source>
</evidence>
<gene>
    <name evidence="2" type="ORF">MNODULE_06355</name>
</gene>
<feature type="transmembrane region" description="Helical" evidence="1">
    <location>
        <begin position="224"/>
        <end position="242"/>
    </location>
</feature>
<dbReference type="PANTHER" id="PTHR38592:SF3">
    <property type="entry name" value="BLL4819 PROTEIN"/>
    <property type="match status" value="1"/>
</dbReference>
<feature type="transmembrane region" description="Helical" evidence="1">
    <location>
        <begin position="331"/>
        <end position="348"/>
    </location>
</feature>